<dbReference type="InterPro" id="IPR025799">
    <property type="entry name" value="Arg_MeTrfase"/>
</dbReference>
<dbReference type="Gene3D" id="3.40.50.150">
    <property type="entry name" value="Vaccinia Virus protein VP39"/>
    <property type="match status" value="1"/>
</dbReference>
<accession>A0AAW9R5J3</accession>
<protein>
    <submittedName>
        <fullName evidence="6">Class I SAM-dependent methyltransferase</fullName>
        <ecNumber evidence="6">2.1.1.-</ecNumber>
    </submittedName>
</protein>
<keyword evidence="1 6" id="KW-0489">Methyltransferase</keyword>
<dbReference type="GO" id="GO:0042054">
    <property type="term" value="F:histone methyltransferase activity"/>
    <property type="evidence" value="ECO:0007669"/>
    <property type="project" value="TreeGrafter"/>
</dbReference>
<dbReference type="EC" id="2.1.1.-" evidence="6"/>
<reference evidence="6 7" key="1">
    <citation type="submission" date="2024-02" db="EMBL/GenBank/DDBJ databases">
        <title>A novel Wenzhouxiangellaceae bacterium, isolated from coastal sediments.</title>
        <authorList>
            <person name="Du Z.-J."/>
            <person name="Ye Y.-Q."/>
            <person name="Zhang X.-Y."/>
        </authorList>
    </citation>
    <scope>NUCLEOTIDE SEQUENCE [LARGE SCALE GENOMIC DNA]</scope>
    <source>
        <strain evidence="6 7">CH-27</strain>
    </source>
</reference>
<gene>
    <name evidence="6" type="ORF">V3330_04440</name>
</gene>
<sequence>MSVYRDIESHRSMVFDEVRNAAYAKAIRNVVTPDCTVLDLGAGLGIHGLLAAGAGAARVILLDPSPVVDLGLDLARDNGLGGRVEVIRKRAEEVETLPPVDLIVSVFTGNFLLSEDLLPSLFLARDRFLKPGGELLPDRARMLTALVSAPDFYSEHISRWSRPTLGIDFSRGRGFAANTLFWRPVSDLGAELLSDAVELDCIDFHTARTAACGSEVEMTAGSSGLCHGVMGWFDMRLGEDWLSTGPAAEPMHWSVAFMPLDPPLDLKEGDNVKFGLDRPPFGEWTWTVTLGGSRQRHSTFQANIVDLAHLKKQAPDAAPNLSQEGRLALHVLSWLSEGRTLRQIIDSARKEFPRQSVHEQELESHVRSLVRRWGGDPA</sequence>
<evidence type="ECO:0000259" key="5">
    <source>
        <dbReference type="Pfam" id="PF22528"/>
    </source>
</evidence>
<evidence type="ECO:0000259" key="4">
    <source>
        <dbReference type="Pfam" id="PF13649"/>
    </source>
</evidence>
<keyword evidence="2 6" id="KW-0808">Transferase</keyword>
<dbReference type="SUPFAM" id="SSF53335">
    <property type="entry name" value="S-adenosyl-L-methionine-dependent methyltransferases"/>
    <property type="match status" value="1"/>
</dbReference>
<keyword evidence="3" id="KW-0949">S-adenosyl-L-methionine</keyword>
<dbReference type="GO" id="GO:0032259">
    <property type="term" value="P:methylation"/>
    <property type="evidence" value="ECO:0007669"/>
    <property type="project" value="UniProtKB-KW"/>
</dbReference>
<dbReference type="PROSITE" id="PS51678">
    <property type="entry name" value="SAM_MT_PRMT"/>
    <property type="match status" value="1"/>
</dbReference>
<dbReference type="Pfam" id="PF22528">
    <property type="entry name" value="PRMT_C"/>
    <property type="match status" value="1"/>
</dbReference>
<dbReference type="EMBL" id="JAZHOG010000002">
    <property type="protein sequence ID" value="MEJ8566862.1"/>
    <property type="molecule type" value="Genomic_DNA"/>
</dbReference>
<dbReference type="Gene3D" id="2.70.160.11">
    <property type="entry name" value="Hnrnp arginine n-methyltransferase1"/>
    <property type="match status" value="1"/>
</dbReference>
<dbReference type="InterPro" id="IPR029063">
    <property type="entry name" value="SAM-dependent_MTases_sf"/>
</dbReference>
<keyword evidence="7" id="KW-1185">Reference proteome</keyword>
<proteinExistence type="predicted"/>
<dbReference type="InterPro" id="IPR055135">
    <property type="entry name" value="PRMT_dom"/>
</dbReference>
<dbReference type="GO" id="GO:0016274">
    <property type="term" value="F:protein-arginine N-methyltransferase activity"/>
    <property type="evidence" value="ECO:0007669"/>
    <property type="project" value="InterPro"/>
</dbReference>
<dbReference type="Pfam" id="PF13649">
    <property type="entry name" value="Methyltransf_25"/>
    <property type="match status" value="1"/>
</dbReference>
<evidence type="ECO:0000313" key="6">
    <source>
        <dbReference type="EMBL" id="MEJ8566862.1"/>
    </source>
</evidence>
<dbReference type="Proteomes" id="UP001359886">
    <property type="component" value="Unassembled WGS sequence"/>
</dbReference>
<dbReference type="AlphaFoldDB" id="A0AAW9R5J3"/>
<feature type="domain" description="Methyltransferase" evidence="4">
    <location>
        <begin position="37"/>
        <end position="133"/>
    </location>
</feature>
<dbReference type="InterPro" id="IPR041698">
    <property type="entry name" value="Methyltransf_25"/>
</dbReference>
<evidence type="ECO:0000313" key="7">
    <source>
        <dbReference type="Proteomes" id="UP001359886"/>
    </source>
</evidence>
<dbReference type="CDD" id="cd02440">
    <property type="entry name" value="AdoMet_MTases"/>
    <property type="match status" value="1"/>
</dbReference>
<dbReference type="PANTHER" id="PTHR11006:SF4">
    <property type="entry name" value="PROTEIN ARGININE N-METHYLTRANSFERASE 7"/>
    <property type="match status" value="1"/>
</dbReference>
<dbReference type="PANTHER" id="PTHR11006">
    <property type="entry name" value="PROTEIN ARGININE N-METHYLTRANSFERASE"/>
    <property type="match status" value="1"/>
</dbReference>
<comment type="caution">
    <text evidence="6">The sequence shown here is derived from an EMBL/GenBank/DDBJ whole genome shotgun (WGS) entry which is preliminary data.</text>
</comment>
<evidence type="ECO:0000256" key="3">
    <source>
        <dbReference type="ARBA" id="ARBA00022691"/>
    </source>
</evidence>
<name>A0AAW9R5J3_9GAMM</name>
<feature type="domain" description="Protein arginine N-methyltransferase" evidence="5">
    <location>
        <begin position="138"/>
        <end position="274"/>
    </location>
</feature>
<evidence type="ECO:0000256" key="1">
    <source>
        <dbReference type="ARBA" id="ARBA00022603"/>
    </source>
</evidence>
<dbReference type="RefSeq" id="WP_354694180.1">
    <property type="nucleotide sequence ID" value="NZ_JAZHOG010000002.1"/>
</dbReference>
<organism evidence="6 7">
    <name type="scientific">Elongatibacter sediminis</name>
    <dbReference type="NCBI Taxonomy" id="3119006"/>
    <lineage>
        <taxon>Bacteria</taxon>
        <taxon>Pseudomonadati</taxon>
        <taxon>Pseudomonadota</taxon>
        <taxon>Gammaproteobacteria</taxon>
        <taxon>Chromatiales</taxon>
        <taxon>Wenzhouxiangellaceae</taxon>
        <taxon>Elongatibacter</taxon>
    </lineage>
</organism>
<evidence type="ECO:0000256" key="2">
    <source>
        <dbReference type="ARBA" id="ARBA00022679"/>
    </source>
</evidence>